<feature type="region of interest" description="Disordered" evidence="2">
    <location>
        <begin position="1071"/>
        <end position="1094"/>
    </location>
</feature>
<evidence type="ECO:0000313" key="4">
    <source>
        <dbReference type="EMBL" id="KAJ3180535.1"/>
    </source>
</evidence>
<proteinExistence type="predicted"/>
<feature type="region of interest" description="Disordered" evidence="2">
    <location>
        <begin position="69"/>
        <end position="90"/>
    </location>
</feature>
<keyword evidence="1" id="KW-0175">Coiled coil</keyword>
<organism evidence="4 5">
    <name type="scientific">Geranomyces variabilis</name>
    <dbReference type="NCBI Taxonomy" id="109894"/>
    <lineage>
        <taxon>Eukaryota</taxon>
        <taxon>Fungi</taxon>
        <taxon>Fungi incertae sedis</taxon>
        <taxon>Chytridiomycota</taxon>
        <taxon>Chytridiomycota incertae sedis</taxon>
        <taxon>Chytridiomycetes</taxon>
        <taxon>Spizellomycetales</taxon>
        <taxon>Powellomycetaceae</taxon>
        <taxon>Geranomyces</taxon>
    </lineage>
</organism>
<gene>
    <name evidence="4" type="ORF">HDU87_002044</name>
</gene>
<evidence type="ECO:0000256" key="2">
    <source>
        <dbReference type="SAM" id="MobiDB-lite"/>
    </source>
</evidence>
<dbReference type="AlphaFoldDB" id="A0AAD5XTM2"/>
<reference evidence="4" key="1">
    <citation type="submission" date="2020-05" db="EMBL/GenBank/DDBJ databases">
        <title>Phylogenomic resolution of chytrid fungi.</title>
        <authorList>
            <person name="Stajich J.E."/>
            <person name="Amses K."/>
            <person name="Simmons R."/>
            <person name="Seto K."/>
            <person name="Myers J."/>
            <person name="Bonds A."/>
            <person name="Quandt C.A."/>
            <person name="Barry K."/>
            <person name="Liu P."/>
            <person name="Grigoriev I."/>
            <person name="Longcore J.E."/>
            <person name="James T.Y."/>
        </authorList>
    </citation>
    <scope>NUCLEOTIDE SEQUENCE</scope>
    <source>
        <strain evidence="4">JEL0379</strain>
    </source>
</reference>
<accession>A0AAD5XTM2</accession>
<dbReference type="Proteomes" id="UP001212152">
    <property type="component" value="Unassembled WGS sequence"/>
</dbReference>
<name>A0AAD5XTM2_9FUNG</name>
<feature type="compositionally biased region" description="Basic and acidic residues" evidence="2">
    <location>
        <begin position="69"/>
        <end position="82"/>
    </location>
</feature>
<evidence type="ECO:0000256" key="1">
    <source>
        <dbReference type="SAM" id="Coils"/>
    </source>
</evidence>
<keyword evidence="3" id="KW-0732">Signal</keyword>
<sequence length="1280" mass="138226">MRFAVHASTLLALVAIFVSAAPVERTLDRRDLGAIGRAEWQAMLSYKKALLLSSTPELRQLAQDQMLKSEVRPADGTRRDLDSGDFDWPPYTTRPPVTPFKAMKKEYIMVDIPGRPPVPRTFLAMVSSIFQVVADQMKPHMDDVDARFTAAEQAFAAWKAAASAPNPDSANIAVLRQQLQEAVNRKNVAVRRTKAFIEHVQEAQKNMRTALNLREDVSAQKGADPQHTKVQDTFRDGLNKVNQAYLDHPKRPSGKNSYPKTKEIMYKSDFDEKARLYKLSELEKYPQDLKKATEPLYDYIDFPLLSGIPRVFGTNKLWTYTAAQRTVLCLASRKRSVLSLLITRDTCNVAANADAAEAGLLDSMEASLAQDDLESAVSAEDGDDGDGRNEEAAALVAIRALTKNANILPGTPDTTDEETGLYQVALSADGELDSRQLFKDEVDSQSAWQKVADAVEDYVSGTTVDSDKTQDALRLWRRALRNRLAKLAFKPRESRTEKDVSSVQRQLETFDRAVNAFRAASPLVDDPNAPADDRVEAFGDISDAFKAVQQIKSESEIEALKQFSIAGIATLLPDGMEGIAVTVNDDGSINDAVDLQSLFDASIAGDSYESSWVAVGSEVALFIEKITAPDAEFPMKQSQYLSLARGLHALAKSINKTPGQDGALRGAFSKIMTAFSKVDRTALKADLDEGSPDKVDFELTENPFVSASESANPVAPLPPMIATQISGALWPAETADAVERILGDSNGIIASKDKHSMSRVWKPIVRGIRNQLRRDFAANKPPAGALQAAAVNMKAAYTRVFEEIRNADPSTRENDANKVIQAVAIFNDYNELSVDAILSNAASFQDVNTGAILNLMNDDLPDDIQQIASALVVKSEISALATLQKIDPNVLPSNGMDPNQGGANEVFNGLSQPYRALTPNEIYAGAGNADGATPTDAWNKAINSAQAAVKDAQEGDDAVRKLRVGNAMKKVLKNLKSVVAARIEVQKAPGPLDRSDAGAIDLAIHTENFRLLAGSLAAASSLSQQRETIEDPMRGQNLNEQDLRSGDAVMTEAIVDAFSDARDANPSMILPNGDIAPSSADDTEVDPSSLYSNAGSVNEAITNSGADLTRTIANSPPDTDPHKLATWKRALRNIKEGKISMWKIAAAGWGTQDLSQIPKIIEDLRAASNTETSASAAMKTAFPDADKPDNAAGSAAVRGNDIPDAMVDTVANQIETTNPARNSKSRNTRMRLRNVKRSQAKAANGRSPREARGTASPATRPLGPGSGENGGARGGTTTRS</sequence>
<feature type="coiled-coil region" evidence="1">
    <location>
        <begin position="172"/>
        <end position="220"/>
    </location>
</feature>
<evidence type="ECO:0000313" key="5">
    <source>
        <dbReference type="Proteomes" id="UP001212152"/>
    </source>
</evidence>
<feature type="chain" id="PRO_5042156208" description="Secreted protein" evidence="3">
    <location>
        <begin position="21"/>
        <end position="1280"/>
    </location>
</feature>
<feature type="signal peptide" evidence="3">
    <location>
        <begin position="1"/>
        <end position="20"/>
    </location>
</feature>
<evidence type="ECO:0000256" key="3">
    <source>
        <dbReference type="SAM" id="SignalP"/>
    </source>
</evidence>
<evidence type="ECO:0008006" key="6">
    <source>
        <dbReference type="Google" id="ProtNLM"/>
    </source>
</evidence>
<feature type="compositionally biased region" description="Basic residues" evidence="2">
    <location>
        <begin position="1223"/>
        <end position="1239"/>
    </location>
</feature>
<feature type="compositionally biased region" description="Gly residues" evidence="2">
    <location>
        <begin position="1264"/>
        <end position="1274"/>
    </location>
</feature>
<feature type="compositionally biased region" description="Polar residues" evidence="2">
    <location>
        <begin position="1213"/>
        <end position="1222"/>
    </location>
</feature>
<dbReference type="EMBL" id="JADGJQ010000016">
    <property type="protein sequence ID" value="KAJ3180535.1"/>
    <property type="molecule type" value="Genomic_DNA"/>
</dbReference>
<keyword evidence="5" id="KW-1185">Reference proteome</keyword>
<comment type="caution">
    <text evidence="4">The sequence shown here is derived from an EMBL/GenBank/DDBJ whole genome shotgun (WGS) entry which is preliminary data.</text>
</comment>
<feature type="region of interest" description="Disordered" evidence="2">
    <location>
        <begin position="1213"/>
        <end position="1280"/>
    </location>
</feature>
<protein>
    <recommendedName>
        <fullName evidence="6">Secreted protein</fullName>
    </recommendedName>
</protein>